<name>A0AAV9VA92_9PEZI</name>
<dbReference type="Proteomes" id="UP001373714">
    <property type="component" value="Unassembled WGS sequence"/>
</dbReference>
<evidence type="ECO:0000313" key="2">
    <source>
        <dbReference type="EMBL" id="KAK6357989.1"/>
    </source>
</evidence>
<proteinExistence type="predicted"/>
<keyword evidence="3" id="KW-1185">Reference proteome</keyword>
<feature type="transmembrane region" description="Helical" evidence="1">
    <location>
        <begin position="108"/>
        <end position="130"/>
    </location>
</feature>
<keyword evidence="1" id="KW-0812">Transmembrane</keyword>
<sequence>MTNQTVHIGSWIDWNATSPASRHILTLSSTSGALFNNALLLLITFVGTRFWFIITFIIHRRGKHDTRRDGLRRMVEVILRNQSALSAFGYIVKASSAWKGAAPLRSRWIARVMALLAILNVLAWAGAGLAETLVIVGPIVQASSNRCGYYLPDLTLESETSNLIRDWTLDLTRAAQLHISTCTKPGSSNCGRLISPIVDFQLTHNATCPFGNGLCSEGPRSALNIDTGNISSADLGFNIPKPFTVRHTMQCSPIKSIGNVYNVSWAALSTGEYASEYLYYGPFQTSSGPLQDPAGNDATFQYNQALIIYQKGYILSSESWSIADRADDGTLRWSPISALLSSPSDSSIYFLSAGTLAYPTTQNDPWFRTDSVYPFALQPVSVLACLEQRQFCNPSNGRCDTPATSRISASNSTVLGWDNLQADAVKVLDRITFPFFPISYLVDNRGASLLLADAQTTNGRSTNLSSEQWKLEVVNFMNIALAGLKMAIVRFGTGEQQQGPGYQRFLADSEVCKRRMIKFRDDTGRYTSYSLSGILIIIFVGLAIIVLSFLVEPIFERLARTSTGSMREKYEAWKQDELLMLYTASMERIGVGPWVMGKYDIPISAPGVLMLESGGGMPAARPELVVGKSEPIPLGQNHAHNGFSRGTHYT</sequence>
<feature type="transmembrane region" description="Helical" evidence="1">
    <location>
        <begin position="529"/>
        <end position="551"/>
    </location>
</feature>
<reference evidence="2 3" key="1">
    <citation type="submission" date="2019-10" db="EMBL/GenBank/DDBJ databases">
        <authorList>
            <person name="Palmer J.M."/>
        </authorList>
    </citation>
    <scope>NUCLEOTIDE SEQUENCE [LARGE SCALE GENOMIC DNA]</scope>
    <source>
        <strain evidence="2 3">TWF730</strain>
    </source>
</reference>
<dbReference type="AlphaFoldDB" id="A0AAV9VA92"/>
<dbReference type="EMBL" id="JAVHNS010000004">
    <property type="protein sequence ID" value="KAK6357989.1"/>
    <property type="molecule type" value="Genomic_DNA"/>
</dbReference>
<organism evidence="2 3">
    <name type="scientific">Orbilia blumenaviensis</name>
    <dbReference type="NCBI Taxonomy" id="1796055"/>
    <lineage>
        <taxon>Eukaryota</taxon>
        <taxon>Fungi</taxon>
        <taxon>Dikarya</taxon>
        <taxon>Ascomycota</taxon>
        <taxon>Pezizomycotina</taxon>
        <taxon>Orbiliomycetes</taxon>
        <taxon>Orbiliales</taxon>
        <taxon>Orbiliaceae</taxon>
        <taxon>Orbilia</taxon>
    </lineage>
</organism>
<comment type="caution">
    <text evidence="2">The sequence shown here is derived from an EMBL/GenBank/DDBJ whole genome shotgun (WGS) entry which is preliminary data.</text>
</comment>
<feature type="transmembrane region" description="Helical" evidence="1">
    <location>
        <begin position="38"/>
        <end position="58"/>
    </location>
</feature>
<gene>
    <name evidence="2" type="ORF">TWF730_007343</name>
</gene>
<evidence type="ECO:0000313" key="3">
    <source>
        <dbReference type="Proteomes" id="UP001373714"/>
    </source>
</evidence>
<protein>
    <submittedName>
        <fullName evidence="2">Uncharacterized protein</fullName>
    </submittedName>
</protein>
<accession>A0AAV9VA92</accession>
<evidence type="ECO:0000256" key="1">
    <source>
        <dbReference type="SAM" id="Phobius"/>
    </source>
</evidence>
<keyword evidence="1" id="KW-1133">Transmembrane helix</keyword>
<keyword evidence="1" id="KW-0472">Membrane</keyword>